<reference evidence="1 2" key="1">
    <citation type="journal article" date="2020" name="Microorganisms">
        <title>Osmotic Adaptation and Compatible Solute Biosynthesis of Phototrophic Bacteria as Revealed from Genome Analyses.</title>
        <authorList>
            <person name="Imhoff J.F."/>
            <person name="Rahn T."/>
            <person name="Kunzel S."/>
            <person name="Keller A."/>
            <person name="Neulinger S.C."/>
        </authorList>
    </citation>
    <scope>NUCLEOTIDE SEQUENCE [LARGE SCALE GENOMIC DNA]</scope>
    <source>
        <strain evidence="1 2">DSM 9895</strain>
    </source>
</reference>
<organism evidence="1 2">
    <name type="scientific">Rhodovibrio sodomensis</name>
    <dbReference type="NCBI Taxonomy" id="1088"/>
    <lineage>
        <taxon>Bacteria</taxon>
        <taxon>Pseudomonadati</taxon>
        <taxon>Pseudomonadota</taxon>
        <taxon>Alphaproteobacteria</taxon>
        <taxon>Rhodospirillales</taxon>
        <taxon>Rhodovibrionaceae</taxon>
        <taxon>Rhodovibrio</taxon>
    </lineage>
</organism>
<dbReference type="RefSeq" id="WP_200342481.1">
    <property type="nucleotide sequence ID" value="NZ_NRRL01000076.1"/>
</dbReference>
<accession>A0ABS1DL90</accession>
<proteinExistence type="predicted"/>
<gene>
    <name evidence="1" type="ORF">CKO28_19015</name>
</gene>
<dbReference type="Proteomes" id="UP001296873">
    <property type="component" value="Unassembled WGS sequence"/>
</dbReference>
<keyword evidence="2" id="KW-1185">Reference proteome</keyword>
<protein>
    <submittedName>
        <fullName evidence="1">Uncharacterized protein</fullName>
    </submittedName>
</protein>
<sequence length="122" mass="13383">MPLEERHIEFSDVETAAALQRYVRKRYAGREAVAIRHVRPASDGGALTGVQATGNQGMERVQLDLSRAELTAALLSWCFSHQIPIPRRAEKRVTYGRTRFTLVLELDAPGPVGADQGAPETG</sequence>
<comment type="caution">
    <text evidence="1">The sequence shown here is derived from an EMBL/GenBank/DDBJ whole genome shotgun (WGS) entry which is preliminary data.</text>
</comment>
<evidence type="ECO:0000313" key="1">
    <source>
        <dbReference type="EMBL" id="MBK1670130.1"/>
    </source>
</evidence>
<dbReference type="EMBL" id="NRRL01000076">
    <property type="protein sequence ID" value="MBK1670130.1"/>
    <property type="molecule type" value="Genomic_DNA"/>
</dbReference>
<name>A0ABS1DL90_9PROT</name>
<evidence type="ECO:0000313" key="2">
    <source>
        <dbReference type="Proteomes" id="UP001296873"/>
    </source>
</evidence>